<keyword evidence="6" id="KW-0732">Signal</keyword>
<dbReference type="InterPro" id="IPR001478">
    <property type="entry name" value="PDZ"/>
</dbReference>
<dbReference type="InterPro" id="IPR004447">
    <property type="entry name" value="Peptidase_S41A"/>
</dbReference>
<name>A0ABP9BYC8_9FLAO</name>
<keyword evidence="2 5" id="KW-0645">Protease</keyword>
<dbReference type="Pfam" id="PF03572">
    <property type="entry name" value="Peptidase_S41"/>
    <property type="match status" value="1"/>
</dbReference>
<comment type="similarity">
    <text evidence="1 5">Belongs to the peptidase S41A family.</text>
</comment>
<dbReference type="CDD" id="cd06782">
    <property type="entry name" value="cpPDZ_CPP-like"/>
    <property type="match status" value="1"/>
</dbReference>
<gene>
    <name evidence="8" type="ORF">GCM10023330_05180</name>
</gene>
<dbReference type="Proteomes" id="UP001501433">
    <property type="component" value="Unassembled WGS sequence"/>
</dbReference>
<dbReference type="SUPFAM" id="SSF50156">
    <property type="entry name" value="PDZ domain-like"/>
    <property type="match status" value="1"/>
</dbReference>
<keyword evidence="9" id="KW-1185">Reference proteome</keyword>
<dbReference type="PANTHER" id="PTHR32060">
    <property type="entry name" value="TAIL-SPECIFIC PROTEASE"/>
    <property type="match status" value="1"/>
</dbReference>
<organism evidence="8 9">
    <name type="scientific">Litoribaculum gwangyangense</name>
    <dbReference type="NCBI Taxonomy" id="1130722"/>
    <lineage>
        <taxon>Bacteria</taxon>
        <taxon>Pseudomonadati</taxon>
        <taxon>Bacteroidota</taxon>
        <taxon>Flavobacteriia</taxon>
        <taxon>Flavobacteriales</taxon>
        <taxon>Flavobacteriaceae</taxon>
        <taxon>Litoribaculum</taxon>
    </lineage>
</organism>
<dbReference type="InterPro" id="IPR005151">
    <property type="entry name" value="Tail-specific_protease"/>
</dbReference>
<evidence type="ECO:0000256" key="4">
    <source>
        <dbReference type="ARBA" id="ARBA00022825"/>
    </source>
</evidence>
<evidence type="ECO:0000256" key="6">
    <source>
        <dbReference type="SAM" id="SignalP"/>
    </source>
</evidence>
<keyword evidence="3 5" id="KW-0378">Hydrolase</keyword>
<dbReference type="Pfam" id="PF13180">
    <property type="entry name" value="PDZ_2"/>
    <property type="match status" value="1"/>
</dbReference>
<dbReference type="SUPFAM" id="SSF52096">
    <property type="entry name" value="ClpP/crotonase"/>
    <property type="match status" value="1"/>
</dbReference>
<sequence length="544" mass="61287">MKNLLKKKIIIPILAASVFLSTTAFQNDFFEIAKQIEIFTSVFKELNMNYVDDTNPGDLMDTAIKSMLADLDPYTNFMNEQDVEAARINNTGDYTGIGAKVKTLKDKLVVIEPYKDYPADKAGLKAGDEIIKVGNTVVETYKEDAGNLLKGAPNSSVEVTFKRQGKPQTATIKRAEVEIKAVPHFSMVDDKTGYIVLSSFSDKAYFETNYALRDLKAQGAKKIILDLRGNPGGLVNEAIKIVNLFVPKGQLVVTTKSKVEKYNKTYYTQNDPIDSEIPLVVLIDGNSASASEIVSGSLQDIDRAVIVGSRSFGKGLVQRPKPLTYGTQVKITISRYYTPSGRCIQALDYWHRDENGEAVRVKQENYNEFKTKNGRKVFDGGGVFPDVPMGSYTKSPITTAIINNDLIFNYATNYHYKHNINDIKSFKLTDADFKDFKNYLKATNFSFETNTEKALKKAFETAKDEELNDNIKADFNTLMTNLNTSKTTVIDENKAYLLELLTEEIVKQYAYREGLYDYYKIHDNHIKKATEILENPSEYYGYLK</sequence>
<dbReference type="Gene3D" id="3.30.750.44">
    <property type="match status" value="1"/>
</dbReference>
<feature type="chain" id="PRO_5046100158" evidence="6">
    <location>
        <begin position="27"/>
        <end position="544"/>
    </location>
</feature>
<evidence type="ECO:0000256" key="1">
    <source>
        <dbReference type="ARBA" id="ARBA00009179"/>
    </source>
</evidence>
<dbReference type="EMBL" id="BAABJW010000001">
    <property type="protein sequence ID" value="GAA4802093.1"/>
    <property type="molecule type" value="Genomic_DNA"/>
</dbReference>
<comment type="caution">
    <text evidence="8">The sequence shown here is derived from an EMBL/GenBank/DDBJ whole genome shotgun (WGS) entry which is preliminary data.</text>
</comment>
<dbReference type="InterPro" id="IPR036034">
    <property type="entry name" value="PDZ_sf"/>
</dbReference>
<reference evidence="9" key="1">
    <citation type="journal article" date="2019" name="Int. J. Syst. Evol. Microbiol.">
        <title>The Global Catalogue of Microorganisms (GCM) 10K type strain sequencing project: providing services to taxonomists for standard genome sequencing and annotation.</title>
        <authorList>
            <consortium name="The Broad Institute Genomics Platform"/>
            <consortium name="The Broad Institute Genome Sequencing Center for Infectious Disease"/>
            <person name="Wu L."/>
            <person name="Ma J."/>
        </authorList>
    </citation>
    <scope>NUCLEOTIDE SEQUENCE [LARGE SCALE GENOMIC DNA]</scope>
    <source>
        <strain evidence="9">JCM 18325</strain>
    </source>
</reference>
<dbReference type="Gene3D" id="3.90.226.10">
    <property type="entry name" value="2-enoyl-CoA Hydratase, Chain A, domain 1"/>
    <property type="match status" value="1"/>
</dbReference>
<dbReference type="PROSITE" id="PS50106">
    <property type="entry name" value="PDZ"/>
    <property type="match status" value="1"/>
</dbReference>
<accession>A0ABP9BYC8</accession>
<keyword evidence="4 5" id="KW-0720">Serine protease</keyword>
<dbReference type="PANTHER" id="PTHR32060:SF30">
    <property type="entry name" value="CARBOXY-TERMINAL PROCESSING PROTEASE CTPA"/>
    <property type="match status" value="1"/>
</dbReference>
<dbReference type="InterPro" id="IPR029045">
    <property type="entry name" value="ClpP/crotonase-like_dom_sf"/>
</dbReference>
<dbReference type="RefSeq" id="WP_345275372.1">
    <property type="nucleotide sequence ID" value="NZ_BAABJW010000001.1"/>
</dbReference>
<dbReference type="NCBIfam" id="TIGR00225">
    <property type="entry name" value="prc"/>
    <property type="match status" value="1"/>
</dbReference>
<evidence type="ECO:0000313" key="9">
    <source>
        <dbReference type="Proteomes" id="UP001501433"/>
    </source>
</evidence>
<proteinExistence type="inferred from homology"/>
<dbReference type="CDD" id="cd07560">
    <property type="entry name" value="Peptidase_S41_CPP"/>
    <property type="match status" value="1"/>
</dbReference>
<evidence type="ECO:0000259" key="7">
    <source>
        <dbReference type="PROSITE" id="PS50106"/>
    </source>
</evidence>
<evidence type="ECO:0000256" key="5">
    <source>
        <dbReference type="RuleBase" id="RU004404"/>
    </source>
</evidence>
<evidence type="ECO:0000256" key="3">
    <source>
        <dbReference type="ARBA" id="ARBA00022801"/>
    </source>
</evidence>
<evidence type="ECO:0000256" key="2">
    <source>
        <dbReference type="ARBA" id="ARBA00022670"/>
    </source>
</evidence>
<dbReference type="Gene3D" id="2.30.42.10">
    <property type="match status" value="1"/>
</dbReference>
<dbReference type="SMART" id="SM00245">
    <property type="entry name" value="TSPc"/>
    <property type="match status" value="1"/>
</dbReference>
<protein>
    <submittedName>
        <fullName evidence="8">S41 family peptidase</fullName>
    </submittedName>
</protein>
<feature type="signal peptide" evidence="6">
    <location>
        <begin position="1"/>
        <end position="26"/>
    </location>
</feature>
<dbReference type="SMART" id="SM00228">
    <property type="entry name" value="PDZ"/>
    <property type="match status" value="1"/>
</dbReference>
<feature type="domain" description="PDZ" evidence="7">
    <location>
        <begin position="82"/>
        <end position="164"/>
    </location>
</feature>
<evidence type="ECO:0000313" key="8">
    <source>
        <dbReference type="EMBL" id="GAA4802093.1"/>
    </source>
</evidence>